<dbReference type="SUPFAM" id="SSF51011">
    <property type="entry name" value="Glycosyl hydrolase domain"/>
    <property type="match status" value="1"/>
</dbReference>
<dbReference type="Proteomes" id="UP000032552">
    <property type="component" value="Unassembled WGS sequence"/>
</dbReference>
<name>A0A0C9Q100_LACPA</name>
<dbReference type="GO" id="GO:0003700">
    <property type="term" value="F:DNA-binding transcription factor activity"/>
    <property type="evidence" value="ECO:0007669"/>
    <property type="project" value="InterPro"/>
</dbReference>
<accession>A0A0C9Q100</accession>
<reference evidence="6" key="1">
    <citation type="submission" date="2014-05" db="EMBL/GenBank/DDBJ databases">
        <title>Whole genome sequencing of Lactobacillus casei NRIC0644.</title>
        <authorList>
            <person name="Atarashi H."/>
            <person name="Yoshida Y."/>
            <person name="Fujimura S."/>
            <person name="Tanaka N."/>
            <person name="Shiwa Y."/>
            <person name="Yoshikawa H."/>
            <person name="Okada S."/>
            <person name="Nakagawa J."/>
        </authorList>
    </citation>
    <scope>NUCLEOTIDE SEQUENCE [LARGE SCALE GENOMIC DNA]</scope>
    <source>
        <strain evidence="6">NRIC0644</strain>
    </source>
</reference>
<dbReference type="PROSITE" id="PS01124">
    <property type="entry name" value="HTH_ARAC_FAMILY_2"/>
    <property type="match status" value="1"/>
</dbReference>
<feature type="domain" description="HTH araC/xylS-type" evidence="4">
    <location>
        <begin position="160"/>
        <end position="258"/>
    </location>
</feature>
<organism evidence="5 6">
    <name type="scientific">Lacticaseibacillus paracasei NRIC 0644</name>
    <dbReference type="NCBI Taxonomy" id="1435038"/>
    <lineage>
        <taxon>Bacteria</taxon>
        <taxon>Bacillati</taxon>
        <taxon>Bacillota</taxon>
        <taxon>Bacilli</taxon>
        <taxon>Lactobacillales</taxon>
        <taxon>Lactobacillaceae</taxon>
        <taxon>Lacticaseibacillus</taxon>
    </lineage>
</organism>
<dbReference type="PANTHER" id="PTHR43280">
    <property type="entry name" value="ARAC-FAMILY TRANSCRIPTIONAL REGULATOR"/>
    <property type="match status" value="1"/>
</dbReference>
<dbReference type="EMBL" id="BAYM01000390">
    <property type="protein sequence ID" value="GAN38074.1"/>
    <property type="molecule type" value="Genomic_DNA"/>
</dbReference>
<dbReference type="AlphaFoldDB" id="A0A0C9Q100"/>
<keyword evidence="2" id="KW-0238">DNA-binding</keyword>
<keyword evidence="3" id="KW-0804">Transcription</keyword>
<evidence type="ECO:0000313" key="5">
    <source>
        <dbReference type="EMBL" id="GAN38074.1"/>
    </source>
</evidence>
<evidence type="ECO:0000313" key="6">
    <source>
        <dbReference type="Proteomes" id="UP000032552"/>
    </source>
</evidence>
<dbReference type="PANTHER" id="PTHR43280:SF2">
    <property type="entry name" value="HTH-TYPE TRANSCRIPTIONAL REGULATOR EXSA"/>
    <property type="match status" value="1"/>
</dbReference>
<dbReference type="Pfam" id="PF12833">
    <property type="entry name" value="HTH_18"/>
    <property type="match status" value="1"/>
</dbReference>
<dbReference type="InterPro" id="IPR009057">
    <property type="entry name" value="Homeodomain-like_sf"/>
</dbReference>
<dbReference type="RefSeq" id="WP_045624422.1">
    <property type="nucleotide sequence ID" value="NZ_BAYM01000390.1"/>
</dbReference>
<gene>
    <name evidence="5" type="ORF">LC0644_2663</name>
</gene>
<protein>
    <submittedName>
        <fullName evidence="5">Two-component response regulator</fullName>
    </submittedName>
</protein>
<dbReference type="Gene3D" id="2.60.40.1500">
    <property type="entry name" value="Glycosyl hydrolase domain, family 39"/>
    <property type="match status" value="1"/>
</dbReference>
<keyword evidence="1" id="KW-0805">Transcription regulation</keyword>
<proteinExistence type="predicted"/>
<dbReference type="Gene3D" id="1.10.10.60">
    <property type="entry name" value="Homeodomain-like"/>
    <property type="match status" value="2"/>
</dbReference>
<evidence type="ECO:0000256" key="1">
    <source>
        <dbReference type="ARBA" id="ARBA00023015"/>
    </source>
</evidence>
<sequence>MNRMVHVDIQEIVKEENVTHDWRLLMVLEGQIKVAIFQTDYKLVKDNFIISNPNERFSISATVPALILAVTINATHLTTILPDTSKQRFWNLPMSSPNQTSNNLAACRRLLHRMMITSLSEDVDEATVAATGLALMGHLRAHYLWHEESKSIFDHDQLVNTVITKLETEYAEDISLRLVADEMHVSYNYLSKKFKEQTHINFNRYLNAIRLRHVELDLKYTDKSITQIGIDNGFLQPRTMARNFQDRYGMSPQKFRHTLAANLPAIDSTRQVITLSREEALVRLAGQLAEEDLASIQPVTSQQKRLDVQTAQVLAHKTATYTVNVGDVLNLNNQECVTQLNQLTEEMPIAYIRVFGVSKVRTDPIFSTVVTSEKNLMSAFYAILAVGAQPIIRLSVEMVLHCSPEDLIARFEAIAQMFGKSVVRRWIIEFEYDCLVSDNEDSQTVISYFLQSNNWQRIGVHVTEKNFHHTEKDKKMNLGNRFVYLSCDYLFLRTEIKEDLSELKSRLDSIQERLAPDRQYAPEIALDDWNTLAGNDAVTVGTFFRSALIKEILRQNNGFDNVSFWLIITSRISIIPDTTDECLSLFLYGTIRRPVYFVVRFLDALIGERILSSPWFSCYRNGEDYTVLFSNPTYIDPRMSISDSLMQYQSQELQLQLVGLRGQRYRIVSELLDKDCGGIYNQWLKVGAVINYSPQYIKYLATMTQPRLKIEDIATTDGKLVLSATQSFNSMRVYRIRPLND</sequence>
<dbReference type="GO" id="GO:0043565">
    <property type="term" value="F:sequence-specific DNA binding"/>
    <property type="evidence" value="ECO:0007669"/>
    <property type="project" value="InterPro"/>
</dbReference>
<dbReference type="SMART" id="SM00342">
    <property type="entry name" value="HTH_ARAC"/>
    <property type="match status" value="1"/>
</dbReference>
<evidence type="ECO:0000256" key="3">
    <source>
        <dbReference type="ARBA" id="ARBA00023163"/>
    </source>
</evidence>
<dbReference type="InterPro" id="IPR018060">
    <property type="entry name" value="HTH_AraC"/>
</dbReference>
<comment type="caution">
    <text evidence="5">The sequence shown here is derived from an EMBL/GenBank/DDBJ whole genome shotgun (WGS) entry which is preliminary data.</text>
</comment>
<evidence type="ECO:0000259" key="4">
    <source>
        <dbReference type="PROSITE" id="PS01124"/>
    </source>
</evidence>
<evidence type="ECO:0000256" key="2">
    <source>
        <dbReference type="ARBA" id="ARBA00023125"/>
    </source>
</evidence>
<dbReference type="SUPFAM" id="SSF46689">
    <property type="entry name" value="Homeodomain-like"/>
    <property type="match status" value="2"/>
</dbReference>